<protein>
    <submittedName>
        <fullName evidence="5">VRR-NUC domain-containing protein</fullName>
    </submittedName>
</protein>
<comment type="caution">
    <text evidence="5">The sequence shown here is derived from an EMBL/GenBank/DDBJ whole genome shotgun (WGS) entry which is preliminary data.</text>
</comment>
<gene>
    <name evidence="5" type="ORF">C7C56_008575</name>
</gene>
<evidence type="ECO:0000256" key="1">
    <source>
        <dbReference type="ARBA" id="ARBA00001946"/>
    </source>
</evidence>
<evidence type="ECO:0000313" key="5">
    <source>
        <dbReference type="EMBL" id="PWF49059.1"/>
    </source>
</evidence>
<dbReference type="GO" id="GO:0004518">
    <property type="term" value="F:nuclease activity"/>
    <property type="evidence" value="ECO:0007669"/>
    <property type="project" value="UniProtKB-KW"/>
</dbReference>
<dbReference type="Pfam" id="PF08774">
    <property type="entry name" value="VRR_NUC"/>
    <property type="match status" value="1"/>
</dbReference>
<accession>A0A2U2HNK5</accession>
<dbReference type="AlphaFoldDB" id="A0A2U2HNK5"/>
<evidence type="ECO:0000313" key="6">
    <source>
        <dbReference type="Proteomes" id="UP000241421"/>
    </source>
</evidence>
<comment type="cofactor">
    <cofactor evidence="1">
        <name>Mg(2+)</name>
        <dbReference type="ChEBI" id="CHEBI:18420"/>
    </cofactor>
</comment>
<keyword evidence="6" id="KW-1185">Reference proteome</keyword>
<proteinExistence type="predicted"/>
<dbReference type="Proteomes" id="UP000241421">
    <property type="component" value="Unassembled WGS sequence"/>
</dbReference>
<sequence length="241" mass="26389">MSNLPPLATGGMSPSGTTTVVRINEPKIDPDDKKILCAAMCKCDKAPNVGVDGKQLKQACVAENFKGLDKLLSHKSPYKQEVNYDMTQRPPVPIMDSGTDTKGHDYLPAWIRKHWGSKPEHAPTYKPGTGLIRRPDVVIVKDPTKPPTQDNIKQIVEMKFPPDSLSEEQENAYKQIGGKGKLVTLQPGHCDCDSSEPKDPQMPVEELGFVAAAAMWIAYILTRGKTPRPPMAPVPPLVPAF</sequence>
<reference evidence="5 6" key="1">
    <citation type="submission" date="2018-04" db="EMBL/GenBank/DDBJ databases">
        <title>Massilia violaceinigra sp. nov., a novel purple-pigmented bacterium isolated from Tianshan glacier, Xinjiang, China.</title>
        <authorList>
            <person name="Wang H."/>
        </authorList>
    </citation>
    <scope>NUCLEOTIDE SEQUENCE [LARGE SCALE GENOMIC DNA]</scope>
    <source>
        <strain evidence="5 6">B448-2</strain>
    </source>
</reference>
<dbReference type="SMART" id="SM00990">
    <property type="entry name" value="VRR_NUC"/>
    <property type="match status" value="1"/>
</dbReference>
<organism evidence="5 6">
    <name type="scientific">Massilia glaciei</name>
    <dbReference type="NCBI Taxonomy" id="1524097"/>
    <lineage>
        <taxon>Bacteria</taxon>
        <taxon>Pseudomonadati</taxon>
        <taxon>Pseudomonadota</taxon>
        <taxon>Betaproteobacteria</taxon>
        <taxon>Burkholderiales</taxon>
        <taxon>Oxalobacteraceae</taxon>
        <taxon>Telluria group</taxon>
        <taxon>Massilia</taxon>
    </lineage>
</organism>
<name>A0A2U2HNK5_9BURK</name>
<keyword evidence="3" id="KW-0378">Hydrolase</keyword>
<dbReference type="RefSeq" id="WP_106757023.1">
    <property type="nucleotide sequence ID" value="NZ_PXWF02000119.1"/>
</dbReference>
<dbReference type="GO" id="GO:0016788">
    <property type="term" value="F:hydrolase activity, acting on ester bonds"/>
    <property type="evidence" value="ECO:0007669"/>
    <property type="project" value="InterPro"/>
</dbReference>
<dbReference type="InterPro" id="IPR014883">
    <property type="entry name" value="VRR_NUC"/>
</dbReference>
<dbReference type="EMBL" id="PXWF02000119">
    <property type="protein sequence ID" value="PWF49059.1"/>
    <property type="molecule type" value="Genomic_DNA"/>
</dbReference>
<dbReference type="OrthoDB" id="6675421at2"/>
<evidence type="ECO:0000256" key="2">
    <source>
        <dbReference type="ARBA" id="ARBA00022722"/>
    </source>
</evidence>
<keyword evidence="2" id="KW-0540">Nuclease</keyword>
<evidence type="ECO:0000259" key="4">
    <source>
        <dbReference type="SMART" id="SM00990"/>
    </source>
</evidence>
<evidence type="ECO:0000256" key="3">
    <source>
        <dbReference type="ARBA" id="ARBA00022801"/>
    </source>
</evidence>
<feature type="domain" description="VRR-NUC" evidence="4">
    <location>
        <begin position="75"/>
        <end position="196"/>
    </location>
</feature>